<dbReference type="RefSeq" id="WP_264988090.1">
    <property type="nucleotide sequence ID" value="NZ_BRZA01000002.1"/>
</dbReference>
<gene>
    <name evidence="2" type="ORF">LYSBPC_14480</name>
</gene>
<reference evidence="2" key="1">
    <citation type="submission" date="2022-08" db="EMBL/GenBank/DDBJ databases">
        <title>Draft genome sequence of Lysinibacillus sp. strain KH24.</title>
        <authorList>
            <person name="Kanbe H."/>
            <person name="Itoh H."/>
        </authorList>
    </citation>
    <scope>NUCLEOTIDE SEQUENCE</scope>
    <source>
        <strain evidence="2">KH24</strain>
    </source>
</reference>
<comment type="caution">
    <text evidence="2">The sequence shown here is derived from an EMBL/GenBank/DDBJ whole genome shotgun (WGS) entry which is preliminary data.</text>
</comment>
<feature type="transmembrane region" description="Helical" evidence="1">
    <location>
        <begin position="77"/>
        <end position="99"/>
    </location>
</feature>
<evidence type="ECO:0000313" key="2">
    <source>
        <dbReference type="EMBL" id="GLC88321.1"/>
    </source>
</evidence>
<proteinExistence type="predicted"/>
<keyword evidence="1" id="KW-1133">Transmembrane helix</keyword>
<keyword evidence="3" id="KW-1185">Reference proteome</keyword>
<evidence type="ECO:0008006" key="4">
    <source>
        <dbReference type="Google" id="ProtNLM"/>
    </source>
</evidence>
<keyword evidence="1" id="KW-0812">Transmembrane</keyword>
<dbReference type="Proteomes" id="UP001065593">
    <property type="component" value="Unassembled WGS sequence"/>
</dbReference>
<dbReference type="EMBL" id="BRZA01000002">
    <property type="protein sequence ID" value="GLC88321.1"/>
    <property type="molecule type" value="Genomic_DNA"/>
</dbReference>
<evidence type="ECO:0000256" key="1">
    <source>
        <dbReference type="SAM" id="Phobius"/>
    </source>
</evidence>
<feature type="transmembrane region" description="Helical" evidence="1">
    <location>
        <begin position="105"/>
        <end position="128"/>
    </location>
</feature>
<feature type="transmembrane region" description="Helical" evidence="1">
    <location>
        <begin position="7"/>
        <end position="26"/>
    </location>
</feature>
<sequence>MKLRMSIWLQNIGIACSISSFITFLFRLSDFAWLTTTIYHIPIFFSIIFLASLLIAEDVRKACKKLFFYEKRQDKRPIWQVGIGAIIFVAQIGIVLVFYTKMTQFQLGGMPLFLVFAFMNAFLATVIYEEVFK</sequence>
<name>A0ABQ5NIY3_9BACI</name>
<dbReference type="PROSITE" id="PS51257">
    <property type="entry name" value="PROKAR_LIPOPROTEIN"/>
    <property type="match status" value="1"/>
</dbReference>
<protein>
    <recommendedName>
        <fullName evidence="4">DNA polymerase I</fullName>
    </recommendedName>
</protein>
<accession>A0ABQ5NIY3</accession>
<evidence type="ECO:0000313" key="3">
    <source>
        <dbReference type="Proteomes" id="UP001065593"/>
    </source>
</evidence>
<feature type="transmembrane region" description="Helical" evidence="1">
    <location>
        <begin position="38"/>
        <end position="56"/>
    </location>
</feature>
<keyword evidence="1" id="KW-0472">Membrane</keyword>
<organism evidence="2 3">
    <name type="scientific">Lysinibacillus piscis</name>
    <dbReference type="NCBI Taxonomy" id="2518931"/>
    <lineage>
        <taxon>Bacteria</taxon>
        <taxon>Bacillati</taxon>
        <taxon>Bacillota</taxon>
        <taxon>Bacilli</taxon>
        <taxon>Bacillales</taxon>
        <taxon>Bacillaceae</taxon>
        <taxon>Lysinibacillus</taxon>
    </lineage>
</organism>